<name>A0A167C5S3_9BACL</name>
<dbReference type="OrthoDB" id="2617999at2"/>
<dbReference type="InterPro" id="IPR053860">
    <property type="entry name" value="DUF6932"/>
</dbReference>
<dbReference type="KEGG" id="pcx:LPB68_04880"/>
<reference evidence="1 2" key="1">
    <citation type="submission" date="2016-02" db="EMBL/GenBank/DDBJ databases">
        <title>Paenibacillus sp. LPB0068, isolated from Crassostrea gigas.</title>
        <authorList>
            <person name="Shin S.-K."/>
            <person name="Yi H."/>
        </authorList>
    </citation>
    <scope>NUCLEOTIDE SEQUENCE [LARGE SCALE GENOMIC DNA]</scope>
    <source>
        <strain evidence="1 2">LPB0068</strain>
    </source>
</reference>
<keyword evidence="2" id="KW-1185">Reference proteome</keyword>
<organism evidence="1 2">
    <name type="scientific">Paenibacillus crassostreae</name>
    <dbReference type="NCBI Taxonomy" id="1763538"/>
    <lineage>
        <taxon>Bacteria</taxon>
        <taxon>Bacillati</taxon>
        <taxon>Bacillota</taxon>
        <taxon>Bacilli</taxon>
        <taxon>Bacillales</taxon>
        <taxon>Paenibacillaceae</taxon>
        <taxon>Paenibacillus</taxon>
    </lineage>
</organism>
<proteinExistence type="predicted"/>
<dbReference type="AlphaFoldDB" id="A0A167C5S3"/>
<dbReference type="Proteomes" id="UP000077134">
    <property type="component" value="Unassembled WGS sequence"/>
</dbReference>
<comment type="caution">
    <text evidence="1">The sequence shown here is derived from an EMBL/GenBank/DDBJ whole genome shotgun (WGS) entry which is preliminary data.</text>
</comment>
<accession>A0A167C5S3</accession>
<protein>
    <submittedName>
        <fullName evidence="1">Uncharacterized protein</fullName>
    </submittedName>
</protein>
<gene>
    <name evidence="1" type="ORF">PNBC_15370</name>
</gene>
<dbReference type="Pfam" id="PF22014">
    <property type="entry name" value="DUF6932"/>
    <property type="match status" value="1"/>
</dbReference>
<dbReference type="STRING" id="1763538.LPB68_04880"/>
<dbReference type="EMBL" id="LSFN01000032">
    <property type="protein sequence ID" value="OAB72811.1"/>
    <property type="molecule type" value="Genomic_DNA"/>
</dbReference>
<evidence type="ECO:0000313" key="1">
    <source>
        <dbReference type="EMBL" id="OAB72811.1"/>
    </source>
</evidence>
<sequence>MKNIPDFFDNYHLPDGLYECTIEEIEQRFLFSEKRIYLWGLFKNLINRLIGLGLKPKALLIDGSFVTGREEPGDVDFAALIPPPVIEEALKTLDEHDKHAIFLFMSPENQTAIRSLFGTHLLLADTEDSLNHWVDFFRTGGANGKLRDRDPERDPDWVIVPQSKGILKVYLDGGDI</sequence>
<dbReference type="RefSeq" id="WP_068659651.1">
    <property type="nucleotide sequence ID" value="NZ_CP017770.1"/>
</dbReference>
<evidence type="ECO:0000313" key="2">
    <source>
        <dbReference type="Proteomes" id="UP000077134"/>
    </source>
</evidence>